<feature type="domain" description="Nucleoside phosphorylase" evidence="7">
    <location>
        <begin position="2"/>
        <end position="228"/>
    </location>
</feature>
<dbReference type="RefSeq" id="WP_122905356.1">
    <property type="nucleotide sequence ID" value="NZ_RHHS01000032.1"/>
</dbReference>
<dbReference type="UniPathway" id="UPA00904">
    <property type="reaction ID" value="UER00871"/>
</dbReference>
<dbReference type="SUPFAM" id="SSF52833">
    <property type="entry name" value="Thioredoxin-like"/>
    <property type="match status" value="1"/>
</dbReference>
<accession>A0A3M8AXA5</accession>
<evidence type="ECO:0000256" key="2">
    <source>
        <dbReference type="ARBA" id="ARBA00011974"/>
    </source>
</evidence>
<evidence type="ECO:0000313" key="8">
    <source>
        <dbReference type="EMBL" id="RNB55864.1"/>
    </source>
</evidence>
<reference evidence="8 9" key="1">
    <citation type="submission" date="2018-10" db="EMBL/GenBank/DDBJ databases">
        <title>Phylogenomics of Brevibacillus.</title>
        <authorList>
            <person name="Dunlap C."/>
        </authorList>
    </citation>
    <scope>NUCLEOTIDE SEQUENCE [LARGE SCALE GENOMIC DNA]</scope>
    <source>
        <strain evidence="8 9">DSM 100115</strain>
    </source>
</reference>
<dbReference type="GO" id="GO:0008930">
    <property type="term" value="F:methylthioadenosine nucleosidase activity"/>
    <property type="evidence" value="ECO:0007669"/>
    <property type="project" value="InterPro"/>
</dbReference>
<feature type="domain" description="Glutaredoxin" evidence="6">
    <location>
        <begin position="239"/>
        <end position="296"/>
    </location>
</feature>
<dbReference type="Gene3D" id="3.40.30.10">
    <property type="entry name" value="Glutaredoxin"/>
    <property type="match status" value="1"/>
</dbReference>
<dbReference type="Gene3D" id="3.40.50.1580">
    <property type="entry name" value="Nucleoside phosphorylase domain"/>
    <property type="match status" value="1"/>
</dbReference>
<dbReference type="InterPro" id="IPR035994">
    <property type="entry name" value="Nucleoside_phosphorylase_sf"/>
</dbReference>
<dbReference type="InterPro" id="IPR036249">
    <property type="entry name" value="Thioredoxin-like_sf"/>
</dbReference>
<dbReference type="GO" id="GO:0005829">
    <property type="term" value="C:cytosol"/>
    <property type="evidence" value="ECO:0007669"/>
    <property type="project" value="TreeGrafter"/>
</dbReference>
<keyword evidence="9" id="KW-1185">Reference proteome</keyword>
<dbReference type="CDD" id="cd09008">
    <property type="entry name" value="MTAN"/>
    <property type="match status" value="1"/>
</dbReference>
<dbReference type="OrthoDB" id="9792278at2"/>
<dbReference type="AlphaFoldDB" id="A0A3M8AXA5"/>
<dbReference type="SUPFAM" id="SSF53167">
    <property type="entry name" value="Purine and uridine phosphorylases"/>
    <property type="match status" value="1"/>
</dbReference>
<evidence type="ECO:0000256" key="4">
    <source>
        <dbReference type="ARBA" id="ARBA00022801"/>
    </source>
</evidence>
<evidence type="ECO:0000259" key="7">
    <source>
        <dbReference type="Pfam" id="PF01048"/>
    </source>
</evidence>
<organism evidence="8 9">
    <name type="scientific">Brevibacillus gelatini</name>
    <dbReference type="NCBI Taxonomy" id="1655277"/>
    <lineage>
        <taxon>Bacteria</taxon>
        <taxon>Bacillati</taxon>
        <taxon>Bacillota</taxon>
        <taxon>Bacilli</taxon>
        <taxon>Bacillales</taxon>
        <taxon>Paenibacillaceae</taxon>
        <taxon>Brevibacillus</taxon>
    </lineage>
</organism>
<name>A0A3M8AXA5_9BACL</name>
<evidence type="ECO:0000256" key="1">
    <source>
        <dbReference type="ARBA" id="ARBA00004945"/>
    </source>
</evidence>
<keyword evidence="4 8" id="KW-0378">Hydrolase</keyword>
<dbReference type="InterPro" id="IPR000845">
    <property type="entry name" value="Nucleoside_phosphorylase_d"/>
</dbReference>
<dbReference type="GO" id="GO:0009164">
    <property type="term" value="P:nucleoside catabolic process"/>
    <property type="evidence" value="ECO:0007669"/>
    <property type="project" value="InterPro"/>
</dbReference>
<dbReference type="EMBL" id="RHHS01000032">
    <property type="protein sequence ID" value="RNB55864.1"/>
    <property type="molecule type" value="Genomic_DNA"/>
</dbReference>
<dbReference type="PANTHER" id="PTHR46832">
    <property type="entry name" value="5'-METHYLTHIOADENOSINE/S-ADENOSYLHOMOCYSTEINE NUCLEOSIDASE"/>
    <property type="match status" value="1"/>
</dbReference>
<dbReference type="CDD" id="cd02976">
    <property type="entry name" value="NrdH"/>
    <property type="match status" value="1"/>
</dbReference>
<protein>
    <recommendedName>
        <fullName evidence="2">adenosylhomocysteine nucleosidase</fullName>
        <ecNumber evidence="2">3.2.2.9</ecNumber>
    </recommendedName>
</protein>
<dbReference type="GO" id="GO:0008782">
    <property type="term" value="F:adenosylhomocysteine nucleosidase activity"/>
    <property type="evidence" value="ECO:0007669"/>
    <property type="project" value="UniProtKB-EC"/>
</dbReference>
<gene>
    <name evidence="8" type="ORF">EDM57_14050</name>
</gene>
<proteinExistence type="predicted"/>
<comment type="caution">
    <text evidence="8">The sequence shown here is derived from an EMBL/GenBank/DDBJ whole genome shotgun (WGS) entry which is preliminary data.</text>
</comment>
<sequence length="311" mass="33837">MRYGIIGAMDEEIALYLEVMEQTVATVKAGVTYYTGKMEGKEVVLCKSGVGKVNAAVTTQILIDQFQVERVIFTGVAGAVHPELNIGDIVVSTDCLQHDIDVTPLGFAPGQIPFTEQWIWEADKELMQQAIEAGKELEAGVQVVSGRILSGDQFVASREKVQWLYEQFGAHCTEMEGAAVGQVCAMNGVPFVVVRSMSDKADGSAHVNFVEFTKLASQRSYAIVRNMLTADAGASQPGVIVYSTKNCVDCDMVKQWLTAKGISFEVRDVMTSRVYQEEVERFGFMGVPVTVVGDKAVKGFAPAELEALVQK</sequence>
<dbReference type="PANTHER" id="PTHR46832:SF1">
    <property type="entry name" value="5'-METHYLTHIOADENOSINE_S-ADENOSYLHOMOCYSTEINE NUCLEOSIDASE"/>
    <property type="match status" value="1"/>
</dbReference>
<evidence type="ECO:0000256" key="3">
    <source>
        <dbReference type="ARBA" id="ARBA00022605"/>
    </source>
</evidence>
<keyword evidence="8" id="KW-0326">Glycosidase</keyword>
<dbReference type="GO" id="GO:0019509">
    <property type="term" value="P:L-methionine salvage from methylthioadenosine"/>
    <property type="evidence" value="ECO:0007669"/>
    <property type="project" value="UniProtKB-UniPathway"/>
</dbReference>
<keyword evidence="5" id="KW-0486">Methionine biosynthesis</keyword>
<comment type="pathway">
    <text evidence="1">Amino-acid biosynthesis; L-methionine biosynthesis via salvage pathway; S-methyl-5-thio-alpha-D-ribose 1-phosphate from S-methyl-5'-thioadenosine (hydrolase route): step 1/2.</text>
</comment>
<evidence type="ECO:0000259" key="6">
    <source>
        <dbReference type="Pfam" id="PF00462"/>
    </source>
</evidence>
<dbReference type="InterPro" id="IPR002109">
    <property type="entry name" value="Glutaredoxin"/>
</dbReference>
<dbReference type="Proteomes" id="UP000268829">
    <property type="component" value="Unassembled WGS sequence"/>
</dbReference>
<dbReference type="GO" id="GO:0019284">
    <property type="term" value="P:L-methionine salvage from S-adenosylmethionine"/>
    <property type="evidence" value="ECO:0007669"/>
    <property type="project" value="TreeGrafter"/>
</dbReference>
<evidence type="ECO:0000256" key="5">
    <source>
        <dbReference type="ARBA" id="ARBA00023167"/>
    </source>
</evidence>
<dbReference type="EC" id="3.2.2.9" evidence="2"/>
<dbReference type="NCBIfam" id="NF004079">
    <property type="entry name" value="PRK05584.1"/>
    <property type="match status" value="1"/>
</dbReference>
<dbReference type="PROSITE" id="PS51354">
    <property type="entry name" value="GLUTAREDOXIN_2"/>
    <property type="match status" value="1"/>
</dbReference>
<dbReference type="Pfam" id="PF01048">
    <property type="entry name" value="PNP_UDP_1"/>
    <property type="match status" value="1"/>
</dbReference>
<dbReference type="NCBIfam" id="TIGR01704">
    <property type="entry name" value="MTA_SAH-Nsdase"/>
    <property type="match status" value="1"/>
</dbReference>
<dbReference type="Pfam" id="PF00462">
    <property type="entry name" value="Glutaredoxin"/>
    <property type="match status" value="1"/>
</dbReference>
<evidence type="ECO:0000313" key="9">
    <source>
        <dbReference type="Proteomes" id="UP000268829"/>
    </source>
</evidence>
<dbReference type="InterPro" id="IPR010049">
    <property type="entry name" value="MTA_SAH_Nsdase"/>
</dbReference>
<keyword evidence="3" id="KW-0028">Amino-acid biosynthesis</keyword>